<proteinExistence type="predicted"/>
<reference evidence="1" key="1">
    <citation type="submission" date="2023-03" db="EMBL/GenBank/DDBJ databases">
        <title>Massive genome expansion in bonnet fungi (Mycena s.s.) driven by repeated elements and novel gene families across ecological guilds.</title>
        <authorList>
            <consortium name="Lawrence Berkeley National Laboratory"/>
            <person name="Harder C.B."/>
            <person name="Miyauchi S."/>
            <person name="Viragh M."/>
            <person name="Kuo A."/>
            <person name="Thoen E."/>
            <person name="Andreopoulos B."/>
            <person name="Lu D."/>
            <person name="Skrede I."/>
            <person name="Drula E."/>
            <person name="Henrissat B."/>
            <person name="Morin E."/>
            <person name="Kohler A."/>
            <person name="Barry K."/>
            <person name="LaButti K."/>
            <person name="Morin E."/>
            <person name="Salamov A."/>
            <person name="Lipzen A."/>
            <person name="Mereny Z."/>
            <person name="Hegedus B."/>
            <person name="Baldrian P."/>
            <person name="Stursova M."/>
            <person name="Weitz H."/>
            <person name="Taylor A."/>
            <person name="Grigoriev I.V."/>
            <person name="Nagy L.G."/>
            <person name="Martin F."/>
            <person name="Kauserud H."/>
        </authorList>
    </citation>
    <scope>NUCLEOTIDE SEQUENCE</scope>
    <source>
        <strain evidence="1">CBHHK067</strain>
    </source>
</reference>
<evidence type="ECO:0000313" key="1">
    <source>
        <dbReference type="EMBL" id="KAJ7669775.1"/>
    </source>
</evidence>
<dbReference type="EMBL" id="JARKIE010000184">
    <property type="protein sequence ID" value="KAJ7669775.1"/>
    <property type="molecule type" value="Genomic_DNA"/>
</dbReference>
<sequence>MPNLTQAKDAPAPPASRGRAKHVLVGRWAGDRVLADEYCGYAKDYLPADLIARYPDSDPDVGVLEFALTNFKHVGLPGYKHKGADDGRHAFPRRSRLGRAQFDEEVLRARGCARQGEVSARTGRLGRPGARDRIWAEIGGAMSARVKGGRGDRFDIQPLAAVEDSEDGTEWADLSKEAKRCVRTFEQDYDIDQY</sequence>
<comment type="caution">
    <text evidence="1">The sequence shown here is derived from an EMBL/GenBank/DDBJ whole genome shotgun (WGS) entry which is preliminary data.</text>
</comment>
<dbReference type="Proteomes" id="UP001221757">
    <property type="component" value="Unassembled WGS sequence"/>
</dbReference>
<organism evidence="1 2">
    <name type="scientific">Mycena rosella</name>
    <name type="common">Pink bonnet</name>
    <name type="synonym">Agaricus rosellus</name>
    <dbReference type="NCBI Taxonomy" id="1033263"/>
    <lineage>
        <taxon>Eukaryota</taxon>
        <taxon>Fungi</taxon>
        <taxon>Dikarya</taxon>
        <taxon>Basidiomycota</taxon>
        <taxon>Agaricomycotina</taxon>
        <taxon>Agaricomycetes</taxon>
        <taxon>Agaricomycetidae</taxon>
        <taxon>Agaricales</taxon>
        <taxon>Marasmiineae</taxon>
        <taxon>Mycenaceae</taxon>
        <taxon>Mycena</taxon>
    </lineage>
</organism>
<keyword evidence="2" id="KW-1185">Reference proteome</keyword>
<dbReference type="AlphaFoldDB" id="A0AAD7G9Y0"/>
<name>A0AAD7G9Y0_MYCRO</name>
<evidence type="ECO:0000313" key="2">
    <source>
        <dbReference type="Proteomes" id="UP001221757"/>
    </source>
</evidence>
<protein>
    <submittedName>
        <fullName evidence="1">Uncharacterized protein</fullName>
    </submittedName>
</protein>
<gene>
    <name evidence="1" type="ORF">B0H17DRAFT_1142012</name>
</gene>
<accession>A0AAD7G9Y0</accession>